<evidence type="ECO:0000256" key="1">
    <source>
        <dbReference type="SAM" id="MobiDB-lite"/>
    </source>
</evidence>
<accession>A0ABC8JDG1</accession>
<keyword evidence="3" id="KW-1185">Reference proteome</keyword>
<dbReference type="PANTHER" id="PTHR31865:SF63">
    <property type="entry name" value="GENOME ASSEMBLY, CHROMOSOME: A09"/>
    <property type="match status" value="1"/>
</dbReference>
<dbReference type="Proteomes" id="UP001642260">
    <property type="component" value="Unassembled WGS sequence"/>
</dbReference>
<protein>
    <recommendedName>
        <fullName evidence="4">Fold protein</fullName>
    </recommendedName>
</protein>
<feature type="compositionally biased region" description="Basic and acidic residues" evidence="1">
    <location>
        <begin position="69"/>
        <end position="84"/>
    </location>
</feature>
<feature type="compositionally biased region" description="Acidic residues" evidence="1">
    <location>
        <begin position="55"/>
        <end position="68"/>
    </location>
</feature>
<feature type="region of interest" description="Disordered" evidence="1">
    <location>
        <begin position="38"/>
        <end position="145"/>
    </location>
</feature>
<proteinExistence type="predicted"/>
<comment type="caution">
    <text evidence="2">The sequence shown here is derived from an EMBL/GenBank/DDBJ whole genome shotgun (WGS) entry which is preliminary data.</text>
</comment>
<dbReference type="PANTHER" id="PTHR31865">
    <property type="entry name" value="OSJNBA0071G03.3 PROTEIN"/>
    <property type="match status" value="1"/>
</dbReference>
<gene>
    <name evidence="2" type="ORF">ERUC_LOCUS9722</name>
</gene>
<evidence type="ECO:0000313" key="3">
    <source>
        <dbReference type="Proteomes" id="UP001642260"/>
    </source>
</evidence>
<name>A0ABC8JDG1_ERUVS</name>
<feature type="compositionally biased region" description="Basic and acidic residues" evidence="1">
    <location>
        <begin position="102"/>
        <end position="115"/>
    </location>
</feature>
<feature type="compositionally biased region" description="Polar residues" evidence="1">
    <location>
        <begin position="38"/>
        <end position="48"/>
    </location>
</feature>
<sequence length="238" mass="25648">MAFEESLMMMSSSLPVVEDDVGFHHIRTSLSRLSVCTNSEATKNQTESGLVESLDGGEADGEVSEDGDGGGKENVRESDSDKEFYTLPATPPRRRRKLPVTGDKDVNESNRDGVSSRRQRRVLREKKKKGHHGFNGVDGESDGGLGLTVLTRAKGGEKSLRLGLEEVKACRDLGFELEVPGRISVSAGSNFDTQTSSGSNSPIATWRISSPGDDPKEVKARLKVWAQAVALASSSRQA</sequence>
<feature type="region of interest" description="Disordered" evidence="1">
    <location>
        <begin position="186"/>
        <end position="214"/>
    </location>
</feature>
<evidence type="ECO:0000313" key="2">
    <source>
        <dbReference type="EMBL" id="CAH8322812.1"/>
    </source>
</evidence>
<feature type="compositionally biased region" description="Basic residues" evidence="1">
    <location>
        <begin position="117"/>
        <end position="132"/>
    </location>
</feature>
<organism evidence="2 3">
    <name type="scientific">Eruca vesicaria subsp. sativa</name>
    <name type="common">Garden rocket</name>
    <name type="synonym">Eruca sativa</name>
    <dbReference type="NCBI Taxonomy" id="29727"/>
    <lineage>
        <taxon>Eukaryota</taxon>
        <taxon>Viridiplantae</taxon>
        <taxon>Streptophyta</taxon>
        <taxon>Embryophyta</taxon>
        <taxon>Tracheophyta</taxon>
        <taxon>Spermatophyta</taxon>
        <taxon>Magnoliopsida</taxon>
        <taxon>eudicotyledons</taxon>
        <taxon>Gunneridae</taxon>
        <taxon>Pentapetalae</taxon>
        <taxon>rosids</taxon>
        <taxon>malvids</taxon>
        <taxon>Brassicales</taxon>
        <taxon>Brassicaceae</taxon>
        <taxon>Brassiceae</taxon>
        <taxon>Eruca</taxon>
    </lineage>
</organism>
<feature type="compositionally biased region" description="Polar residues" evidence="1">
    <location>
        <begin position="186"/>
        <end position="203"/>
    </location>
</feature>
<dbReference type="AlphaFoldDB" id="A0ABC8JDG1"/>
<dbReference type="EMBL" id="CAKOAT010097600">
    <property type="protein sequence ID" value="CAH8322812.1"/>
    <property type="molecule type" value="Genomic_DNA"/>
</dbReference>
<evidence type="ECO:0008006" key="4">
    <source>
        <dbReference type="Google" id="ProtNLM"/>
    </source>
</evidence>
<reference evidence="2 3" key="1">
    <citation type="submission" date="2022-03" db="EMBL/GenBank/DDBJ databases">
        <authorList>
            <person name="Macdonald S."/>
            <person name="Ahmed S."/>
            <person name="Newling K."/>
        </authorList>
    </citation>
    <scope>NUCLEOTIDE SEQUENCE [LARGE SCALE GENOMIC DNA]</scope>
</reference>